<accession>A0A450YC19</accession>
<organism evidence="7">
    <name type="scientific">Candidatus Kentrum sp. SD</name>
    <dbReference type="NCBI Taxonomy" id="2126332"/>
    <lineage>
        <taxon>Bacteria</taxon>
        <taxon>Pseudomonadati</taxon>
        <taxon>Pseudomonadota</taxon>
        <taxon>Gammaproteobacteria</taxon>
        <taxon>Candidatus Kentrum</taxon>
    </lineage>
</organism>
<name>A0A450YC19_9GAMM</name>
<reference evidence="7" key="1">
    <citation type="submission" date="2019-02" db="EMBL/GenBank/DDBJ databases">
        <authorList>
            <person name="Gruber-Vodicka R. H."/>
            <person name="Seah K. B. B."/>
        </authorList>
    </citation>
    <scope>NUCLEOTIDE SEQUENCE</scope>
    <source>
        <strain evidence="9">BECK_S127</strain>
        <strain evidence="8">BECK_S1320</strain>
        <strain evidence="7">BECK_S1321</strain>
    </source>
</reference>
<dbReference type="InterPro" id="IPR051813">
    <property type="entry name" value="HepT_RNase_toxin"/>
</dbReference>
<dbReference type="GO" id="GO:0016787">
    <property type="term" value="F:hydrolase activity"/>
    <property type="evidence" value="ECO:0007669"/>
    <property type="project" value="UniProtKB-KW"/>
</dbReference>
<dbReference type="PANTHER" id="PTHR34139">
    <property type="entry name" value="UPF0331 PROTEIN MJ0127"/>
    <property type="match status" value="1"/>
</dbReference>
<keyword evidence="1" id="KW-0597">Phosphoprotein</keyword>
<dbReference type="GO" id="GO:0110001">
    <property type="term" value="C:toxin-antitoxin complex"/>
    <property type="evidence" value="ECO:0007669"/>
    <property type="project" value="InterPro"/>
</dbReference>
<keyword evidence="5" id="KW-0378">Hydrolase</keyword>
<dbReference type="PANTHER" id="PTHR34139:SF1">
    <property type="entry name" value="RNASE MJ1380-RELATED"/>
    <property type="match status" value="1"/>
</dbReference>
<dbReference type="AlphaFoldDB" id="A0A450YC19"/>
<evidence type="ECO:0000313" key="9">
    <source>
        <dbReference type="EMBL" id="VFK78532.1"/>
    </source>
</evidence>
<evidence type="ECO:0000256" key="1">
    <source>
        <dbReference type="ARBA" id="ARBA00022553"/>
    </source>
</evidence>
<proteinExistence type="inferred from homology"/>
<dbReference type="InterPro" id="IPR037038">
    <property type="entry name" value="HepT-like_sf"/>
</dbReference>
<dbReference type="EMBL" id="CAADFU010000030">
    <property type="protein sequence ID" value="VFK43843.1"/>
    <property type="molecule type" value="Genomic_DNA"/>
</dbReference>
<keyword evidence="3" id="KW-0540">Nuclease</keyword>
<evidence type="ECO:0000256" key="2">
    <source>
        <dbReference type="ARBA" id="ARBA00022649"/>
    </source>
</evidence>
<evidence type="ECO:0000256" key="4">
    <source>
        <dbReference type="ARBA" id="ARBA00022741"/>
    </source>
</evidence>
<evidence type="ECO:0000256" key="3">
    <source>
        <dbReference type="ARBA" id="ARBA00022722"/>
    </source>
</evidence>
<comment type="similarity">
    <text evidence="6">Belongs to the HepT RNase toxin family.</text>
</comment>
<keyword evidence="4" id="KW-0547">Nucleotide-binding</keyword>
<evidence type="ECO:0000256" key="6">
    <source>
        <dbReference type="ARBA" id="ARBA00024207"/>
    </source>
</evidence>
<dbReference type="EMBL" id="CAADFR010000031">
    <property type="protein sequence ID" value="VFK39003.1"/>
    <property type="molecule type" value="Genomic_DNA"/>
</dbReference>
<evidence type="ECO:0000313" key="7">
    <source>
        <dbReference type="EMBL" id="VFK39003.1"/>
    </source>
</evidence>
<protein>
    <submittedName>
        <fullName evidence="7">Uncharacterized conserved protein, contains HEPN domain</fullName>
    </submittedName>
</protein>
<sequence>MRRDQAFMLDILDAARLIIAYLNGVSKEAFLEDTQQQDSVIRRIEIIGEAARRVSPATRDAFPEIHWSEMIGMRNMMIHCYDDIDLDIVWNTARDDLPRLIAQLESIVSPEAF</sequence>
<gene>
    <name evidence="9" type="ORF">BECKSD772D_GA0070982_101714</name>
    <name evidence="8" type="ORF">BECKSD772E_GA0070983_103015</name>
    <name evidence="7" type="ORF">BECKSD772F_GA0070984_103115</name>
</gene>
<dbReference type="GO" id="GO:0004540">
    <property type="term" value="F:RNA nuclease activity"/>
    <property type="evidence" value="ECO:0007669"/>
    <property type="project" value="InterPro"/>
</dbReference>
<dbReference type="Gene3D" id="1.20.120.580">
    <property type="entry name" value="bsu32300-like"/>
    <property type="match status" value="1"/>
</dbReference>
<keyword evidence="2" id="KW-1277">Toxin-antitoxin system</keyword>
<dbReference type="Pfam" id="PF01934">
    <property type="entry name" value="HepT-like"/>
    <property type="match status" value="1"/>
</dbReference>
<evidence type="ECO:0000313" key="8">
    <source>
        <dbReference type="EMBL" id="VFK43843.1"/>
    </source>
</evidence>
<dbReference type="InterPro" id="IPR008201">
    <property type="entry name" value="HepT-like"/>
</dbReference>
<evidence type="ECO:0000256" key="5">
    <source>
        <dbReference type="ARBA" id="ARBA00022801"/>
    </source>
</evidence>
<dbReference type="GO" id="GO:0000166">
    <property type="term" value="F:nucleotide binding"/>
    <property type="evidence" value="ECO:0007669"/>
    <property type="project" value="UniProtKB-KW"/>
</dbReference>
<dbReference type="EMBL" id="CAADHB010000017">
    <property type="protein sequence ID" value="VFK78532.1"/>
    <property type="molecule type" value="Genomic_DNA"/>
</dbReference>